<comment type="function">
    <text evidence="1">Involved in a late step of protoheme IX synthesis.</text>
</comment>
<dbReference type="GO" id="GO:0006779">
    <property type="term" value="P:porphyrin-containing compound biosynthetic process"/>
    <property type="evidence" value="ECO:0007669"/>
    <property type="project" value="UniProtKB-KW"/>
</dbReference>
<evidence type="ECO:0000256" key="7">
    <source>
        <dbReference type="ARBA" id="ARBA00022989"/>
    </source>
</evidence>
<proteinExistence type="predicted"/>
<comment type="pathway">
    <text evidence="3">Porphyrin-containing compound metabolism; protoheme biosynthesis.</text>
</comment>
<name>A0A545T4J7_9GAMM</name>
<dbReference type="InterPro" id="IPR011990">
    <property type="entry name" value="TPR-like_helical_dom_sf"/>
</dbReference>
<dbReference type="SMART" id="SM00028">
    <property type="entry name" value="TPR"/>
    <property type="match status" value="2"/>
</dbReference>
<gene>
    <name evidence="13" type="ORF">FLL45_18130</name>
</gene>
<dbReference type="Proteomes" id="UP000317839">
    <property type="component" value="Unassembled WGS sequence"/>
</dbReference>
<evidence type="ECO:0000256" key="8">
    <source>
        <dbReference type="ARBA" id="ARBA00023136"/>
    </source>
</evidence>
<evidence type="ECO:0000256" key="6">
    <source>
        <dbReference type="ARBA" id="ARBA00022692"/>
    </source>
</evidence>
<organism evidence="13 14">
    <name type="scientific">Aliikangiella marina</name>
    <dbReference type="NCBI Taxonomy" id="1712262"/>
    <lineage>
        <taxon>Bacteria</taxon>
        <taxon>Pseudomonadati</taxon>
        <taxon>Pseudomonadota</taxon>
        <taxon>Gammaproteobacteria</taxon>
        <taxon>Oceanospirillales</taxon>
        <taxon>Pleioneaceae</taxon>
        <taxon>Aliikangiella</taxon>
    </lineage>
</organism>
<evidence type="ECO:0000313" key="14">
    <source>
        <dbReference type="Proteomes" id="UP000317839"/>
    </source>
</evidence>
<protein>
    <submittedName>
        <fullName evidence="13">Heme biosynthesis protein HemY</fullName>
    </submittedName>
</protein>
<keyword evidence="8 11" id="KW-0472">Membrane</keyword>
<dbReference type="AlphaFoldDB" id="A0A545T4J7"/>
<evidence type="ECO:0000256" key="5">
    <source>
        <dbReference type="ARBA" id="ARBA00022519"/>
    </source>
</evidence>
<keyword evidence="5" id="KW-0997">Cell inner membrane</keyword>
<keyword evidence="14" id="KW-1185">Reference proteome</keyword>
<keyword evidence="4" id="KW-1003">Cell membrane</keyword>
<dbReference type="EMBL" id="VIKR01000005">
    <property type="protein sequence ID" value="TQV72139.1"/>
    <property type="molecule type" value="Genomic_DNA"/>
</dbReference>
<evidence type="ECO:0000256" key="9">
    <source>
        <dbReference type="ARBA" id="ARBA00023244"/>
    </source>
</evidence>
<dbReference type="UniPathway" id="UPA00252"/>
<evidence type="ECO:0000256" key="2">
    <source>
        <dbReference type="ARBA" id="ARBA00004429"/>
    </source>
</evidence>
<evidence type="ECO:0000313" key="13">
    <source>
        <dbReference type="EMBL" id="TQV72139.1"/>
    </source>
</evidence>
<comment type="subcellular location">
    <subcellularLocation>
        <location evidence="2">Cell inner membrane</location>
        <topology evidence="2">Multi-pass membrane protein</topology>
    </subcellularLocation>
</comment>
<dbReference type="GO" id="GO:0005886">
    <property type="term" value="C:plasma membrane"/>
    <property type="evidence" value="ECO:0007669"/>
    <property type="project" value="UniProtKB-SubCell"/>
</dbReference>
<dbReference type="Pfam" id="PF07219">
    <property type="entry name" value="HemY_N"/>
    <property type="match status" value="1"/>
</dbReference>
<dbReference type="Gene3D" id="1.25.40.10">
    <property type="entry name" value="Tetratricopeptide repeat domain"/>
    <property type="match status" value="2"/>
</dbReference>
<evidence type="ECO:0000256" key="10">
    <source>
        <dbReference type="PROSITE-ProRule" id="PRU00339"/>
    </source>
</evidence>
<dbReference type="InterPro" id="IPR019734">
    <property type="entry name" value="TPR_rpt"/>
</dbReference>
<feature type="domain" description="HemY N-terminal" evidence="12">
    <location>
        <begin position="26"/>
        <end position="131"/>
    </location>
</feature>
<dbReference type="PROSITE" id="PS50005">
    <property type="entry name" value="TPR"/>
    <property type="match status" value="1"/>
</dbReference>
<dbReference type="NCBIfam" id="TIGR00540">
    <property type="entry name" value="TPR_hemY_coli"/>
    <property type="match status" value="1"/>
</dbReference>
<feature type="repeat" description="TPR" evidence="10">
    <location>
        <begin position="329"/>
        <end position="362"/>
    </location>
</feature>
<dbReference type="GO" id="GO:0042168">
    <property type="term" value="P:heme metabolic process"/>
    <property type="evidence" value="ECO:0007669"/>
    <property type="project" value="InterPro"/>
</dbReference>
<evidence type="ECO:0000259" key="12">
    <source>
        <dbReference type="Pfam" id="PF07219"/>
    </source>
</evidence>
<evidence type="ECO:0000256" key="3">
    <source>
        <dbReference type="ARBA" id="ARBA00004744"/>
    </source>
</evidence>
<feature type="transmembrane region" description="Helical" evidence="11">
    <location>
        <begin position="39"/>
        <end position="59"/>
    </location>
</feature>
<dbReference type="OrthoDB" id="7053339at2"/>
<accession>A0A545T4J7</accession>
<keyword evidence="10" id="KW-0802">TPR repeat</keyword>
<keyword evidence="7 11" id="KW-1133">Transmembrane helix</keyword>
<dbReference type="InterPro" id="IPR005254">
    <property type="entry name" value="Heme_biosyn_assoc_TPR_pro"/>
</dbReference>
<dbReference type="RefSeq" id="WP_142943469.1">
    <property type="nucleotide sequence ID" value="NZ_VIKR01000005.1"/>
</dbReference>
<evidence type="ECO:0000256" key="11">
    <source>
        <dbReference type="SAM" id="Phobius"/>
    </source>
</evidence>
<keyword evidence="9" id="KW-0627">Porphyrin biosynthesis</keyword>
<evidence type="ECO:0000256" key="1">
    <source>
        <dbReference type="ARBA" id="ARBA00002962"/>
    </source>
</evidence>
<sequence length="427" mass="48175">MKWKLSLLIALVVGGIGGSAIKELPGFVIIAYDKTSVEMRLWVAVFFILLAFVLLFFTIKIGRSIFASAGRVKSWSSDRSAKRARRKTTQGMLAFTEGRWKASEDAMIGAAKNSDTKLINYLIAAQAAQHQNAEVRRDAYLRQAHLAEPDAKTAIRLTQAQLQLQHNQYEQALASLNELKAINPNHPYVLKLLGELYERLQDWTRMIELIPALKKQQVYQGEALQDYEKRGIAGLLSKQAELGQIEQLTDAWQNLPAQYRKTRCNILIYAELLIEFDQMDEAEALIRPLLKKQADSQVISLYGKVVSSDPAKQLTFLEAWQKGKNQTPVETFLTLGKIAYHAKLWGKARFFLERALQIDPNAEAYLYMAKTLQQLDDQDHANDCFRLGLEYAAIPNSEANLLALPDGSDDMVNSDVLPKFQKLESKG</sequence>
<evidence type="ECO:0000256" key="4">
    <source>
        <dbReference type="ARBA" id="ARBA00022475"/>
    </source>
</evidence>
<keyword evidence="6 11" id="KW-0812">Transmembrane</keyword>
<dbReference type="InterPro" id="IPR010817">
    <property type="entry name" value="HemY_N"/>
</dbReference>
<dbReference type="SUPFAM" id="SSF48452">
    <property type="entry name" value="TPR-like"/>
    <property type="match status" value="1"/>
</dbReference>
<comment type="caution">
    <text evidence="13">The sequence shown here is derived from an EMBL/GenBank/DDBJ whole genome shotgun (WGS) entry which is preliminary data.</text>
</comment>
<reference evidence="13 14" key="1">
    <citation type="submission" date="2019-06" db="EMBL/GenBank/DDBJ databases">
        <title>Draft genome of Aliikangiella marina GYP-15.</title>
        <authorList>
            <person name="Wang G."/>
        </authorList>
    </citation>
    <scope>NUCLEOTIDE SEQUENCE [LARGE SCALE GENOMIC DNA]</scope>
    <source>
        <strain evidence="13 14">GYP-15</strain>
    </source>
</reference>